<gene>
    <name evidence="4" type="ORF">GCM10022416_43480</name>
</gene>
<proteinExistence type="predicted"/>
<accession>A0ABP7Z712</accession>
<sequence>MSTALRPVDLARAAGVSTQQIRNYADAGVLPPTPRSPSGHRRFGPRHRRALLAYRALAKGFGPVTAQAIMRAVHAGDVAEALALIDAAHAALHEQRRTLRATAEALDAVPLQTPQASVPPRSHLRIGEVAARLGVRSSALRVWEAAGLLRPAREPGTGHRRFGPADVRDAQMVHMLRQGRHPLPQIRAVLEELRRTGSREALREAVAQRQAALAQRATAMLEGASHLHHYLRDGDPPG</sequence>
<dbReference type="Pfam" id="PF00376">
    <property type="entry name" value="MerR"/>
    <property type="match status" value="1"/>
</dbReference>
<keyword evidence="1" id="KW-0238">DNA-binding</keyword>
<dbReference type="PROSITE" id="PS50937">
    <property type="entry name" value="HTH_MERR_2"/>
    <property type="match status" value="2"/>
</dbReference>
<dbReference type="SUPFAM" id="SSF46955">
    <property type="entry name" value="Putative DNA-binding domain"/>
    <property type="match status" value="2"/>
</dbReference>
<protein>
    <submittedName>
        <fullName evidence="4">MerR family transcriptional regulator</fullName>
    </submittedName>
</protein>
<dbReference type="SMART" id="SM00422">
    <property type="entry name" value="HTH_MERR"/>
    <property type="match status" value="2"/>
</dbReference>
<evidence type="ECO:0000259" key="3">
    <source>
        <dbReference type="PROSITE" id="PS50937"/>
    </source>
</evidence>
<dbReference type="Proteomes" id="UP001500266">
    <property type="component" value="Unassembled WGS sequence"/>
</dbReference>
<dbReference type="InterPro" id="IPR009061">
    <property type="entry name" value="DNA-bd_dom_put_sf"/>
</dbReference>
<keyword evidence="5" id="KW-1185">Reference proteome</keyword>
<dbReference type="Pfam" id="PF13411">
    <property type="entry name" value="MerR_1"/>
    <property type="match status" value="1"/>
</dbReference>
<dbReference type="InterPro" id="IPR000551">
    <property type="entry name" value="MerR-type_HTH_dom"/>
</dbReference>
<feature type="region of interest" description="Disordered" evidence="2">
    <location>
        <begin position="25"/>
        <end position="44"/>
    </location>
</feature>
<feature type="domain" description="HTH merR-type" evidence="3">
    <location>
        <begin position="123"/>
        <end position="192"/>
    </location>
</feature>
<evidence type="ECO:0000313" key="5">
    <source>
        <dbReference type="Proteomes" id="UP001500266"/>
    </source>
</evidence>
<evidence type="ECO:0000256" key="1">
    <source>
        <dbReference type="ARBA" id="ARBA00023125"/>
    </source>
</evidence>
<dbReference type="InterPro" id="IPR047057">
    <property type="entry name" value="MerR_fam"/>
</dbReference>
<feature type="domain" description="HTH merR-type" evidence="3">
    <location>
        <begin position="10"/>
        <end position="44"/>
    </location>
</feature>
<dbReference type="PANTHER" id="PTHR30204">
    <property type="entry name" value="REDOX-CYCLING DRUG-SENSING TRANSCRIPTIONAL ACTIVATOR SOXR"/>
    <property type="match status" value="1"/>
</dbReference>
<reference evidence="5" key="1">
    <citation type="journal article" date="2019" name="Int. J. Syst. Evol. Microbiol.">
        <title>The Global Catalogue of Microorganisms (GCM) 10K type strain sequencing project: providing services to taxonomists for standard genome sequencing and annotation.</title>
        <authorList>
            <consortium name="The Broad Institute Genomics Platform"/>
            <consortium name="The Broad Institute Genome Sequencing Center for Infectious Disease"/>
            <person name="Wu L."/>
            <person name="Ma J."/>
        </authorList>
    </citation>
    <scope>NUCLEOTIDE SEQUENCE [LARGE SCALE GENOMIC DNA]</scope>
    <source>
        <strain evidence="5">JCM 17316</strain>
    </source>
</reference>
<dbReference type="PANTHER" id="PTHR30204:SF93">
    <property type="entry name" value="HTH MERR-TYPE DOMAIN-CONTAINING PROTEIN"/>
    <property type="match status" value="1"/>
</dbReference>
<comment type="caution">
    <text evidence="4">The sequence shown here is derived from an EMBL/GenBank/DDBJ whole genome shotgun (WGS) entry which is preliminary data.</text>
</comment>
<evidence type="ECO:0000256" key="2">
    <source>
        <dbReference type="SAM" id="MobiDB-lite"/>
    </source>
</evidence>
<dbReference type="Gene3D" id="1.10.1660.10">
    <property type="match status" value="2"/>
</dbReference>
<evidence type="ECO:0000313" key="4">
    <source>
        <dbReference type="EMBL" id="GAA4148803.1"/>
    </source>
</evidence>
<dbReference type="EMBL" id="BAABDO010000075">
    <property type="protein sequence ID" value="GAA4148803.1"/>
    <property type="molecule type" value="Genomic_DNA"/>
</dbReference>
<dbReference type="RefSeq" id="WP_345023338.1">
    <property type="nucleotide sequence ID" value="NZ_BAABDO010000075.1"/>
</dbReference>
<organism evidence="4 5">
    <name type="scientific">Actinomadura keratinilytica</name>
    <dbReference type="NCBI Taxonomy" id="547461"/>
    <lineage>
        <taxon>Bacteria</taxon>
        <taxon>Bacillati</taxon>
        <taxon>Actinomycetota</taxon>
        <taxon>Actinomycetes</taxon>
        <taxon>Streptosporangiales</taxon>
        <taxon>Thermomonosporaceae</taxon>
        <taxon>Actinomadura</taxon>
    </lineage>
</organism>
<name>A0ABP7Z712_9ACTN</name>